<protein>
    <submittedName>
        <fullName evidence="2">Uncharacterized protein</fullName>
    </submittedName>
</protein>
<feature type="compositionally biased region" description="Polar residues" evidence="1">
    <location>
        <begin position="13"/>
        <end position="40"/>
    </location>
</feature>
<proteinExistence type="predicted"/>
<reference evidence="2 3" key="1">
    <citation type="journal article" date="2020" name="IScience">
        <title>Genome Sequencing of the Endangered Kingdonia uniflora (Circaeasteraceae, Ranunculales) Reveals Potential Mechanisms of Evolutionary Specialization.</title>
        <authorList>
            <person name="Sun Y."/>
            <person name="Deng T."/>
            <person name="Zhang A."/>
            <person name="Moore M.J."/>
            <person name="Landis J.B."/>
            <person name="Lin N."/>
            <person name="Zhang H."/>
            <person name="Zhang X."/>
            <person name="Huang J."/>
            <person name="Zhang X."/>
            <person name="Sun H."/>
            <person name="Wang H."/>
        </authorList>
    </citation>
    <scope>NUCLEOTIDE SEQUENCE [LARGE SCALE GENOMIC DNA]</scope>
    <source>
        <strain evidence="2">TB1705</strain>
        <tissue evidence="2">Leaf</tissue>
    </source>
</reference>
<dbReference type="AlphaFoldDB" id="A0A7J7M988"/>
<feature type="region of interest" description="Disordered" evidence="1">
    <location>
        <begin position="55"/>
        <end position="89"/>
    </location>
</feature>
<comment type="caution">
    <text evidence="2">The sequence shown here is derived from an EMBL/GenBank/DDBJ whole genome shotgun (WGS) entry which is preliminary data.</text>
</comment>
<organism evidence="2 3">
    <name type="scientific">Kingdonia uniflora</name>
    <dbReference type="NCBI Taxonomy" id="39325"/>
    <lineage>
        <taxon>Eukaryota</taxon>
        <taxon>Viridiplantae</taxon>
        <taxon>Streptophyta</taxon>
        <taxon>Embryophyta</taxon>
        <taxon>Tracheophyta</taxon>
        <taxon>Spermatophyta</taxon>
        <taxon>Magnoliopsida</taxon>
        <taxon>Ranunculales</taxon>
        <taxon>Circaeasteraceae</taxon>
        <taxon>Kingdonia</taxon>
    </lineage>
</organism>
<accession>A0A7J7M988</accession>
<dbReference type="EMBL" id="JACGCM010001690">
    <property type="protein sequence ID" value="KAF6151449.1"/>
    <property type="molecule type" value="Genomic_DNA"/>
</dbReference>
<feature type="compositionally biased region" description="Basic and acidic residues" evidence="1">
    <location>
        <begin position="1"/>
        <end position="12"/>
    </location>
</feature>
<feature type="region of interest" description="Disordered" evidence="1">
    <location>
        <begin position="1"/>
        <end position="43"/>
    </location>
</feature>
<evidence type="ECO:0000313" key="3">
    <source>
        <dbReference type="Proteomes" id="UP000541444"/>
    </source>
</evidence>
<sequence>MAGVDEGKRQVSSEEAQANFSKTPGTGTSAQPNPIKSSKIAQKYPKKRMLKALLASSTIGNGEVAKDKRRRVEPSGESGEKVTEGRSTIVDDLKEVEERARLAVLHGEEDTSKMVSHLVKGNWLGNEEEKSELKKANIKLRKELARSRTDASKDIRQLKASHAVAIGQLQVETKANLYKMVEEHDRLGLHLMLKGYSEEEVDVIKADTYAEEEDEEEAEVVGIVDALDGVSRQTVLNNQGDDVELAEGGSEKVELDSSHPREDNALMCNREFAEQFDRMKEVNENREDQYVKANFKHVEVTQAISDLALQVEEKDVEVNKGLKEQVEVTECAEKLQRRVDALAMKGEQADTTQYPVQALEQSEERF</sequence>
<feature type="compositionally biased region" description="Basic and acidic residues" evidence="1">
    <location>
        <begin position="64"/>
        <end position="89"/>
    </location>
</feature>
<evidence type="ECO:0000256" key="1">
    <source>
        <dbReference type="SAM" id="MobiDB-lite"/>
    </source>
</evidence>
<evidence type="ECO:0000313" key="2">
    <source>
        <dbReference type="EMBL" id="KAF6151449.1"/>
    </source>
</evidence>
<name>A0A7J7M988_9MAGN</name>
<dbReference type="Proteomes" id="UP000541444">
    <property type="component" value="Unassembled WGS sequence"/>
</dbReference>
<gene>
    <name evidence="2" type="ORF">GIB67_016261</name>
</gene>
<keyword evidence="3" id="KW-1185">Reference proteome</keyword>